<dbReference type="Proteomes" id="UP000186795">
    <property type="component" value="Unassembled WGS sequence"/>
</dbReference>
<feature type="transmembrane region" description="Helical" evidence="2">
    <location>
        <begin position="97"/>
        <end position="120"/>
    </location>
</feature>
<dbReference type="OrthoDB" id="2680382at2"/>
<proteinExistence type="predicted"/>
<reference evidence="4" key="1">
    <citation type="submission" date="2017-01" db="EMBL/GenBank/DDBJ databases">
        <authorList>
            <person name="Varghese N."/>
            <person name="Submissions S."/>
        </authorList>
    </citation>
    <scope>NUCLEOTIDE SEQUENCE [LARGE SCALE GENOMIC DNA]</scope>
    <source>
        <strain evidence="4">DSM 45196</strain>
    </source>
</reference>
<evidence type="ECO:0000313" key="3">
    <source>
        <dbReference type="EMBL" id="SIS80532.1"/>
    </source>
</evidence>
<evidence type="ECO:0000256" key="2">
    <source>
        <dbReference type="SAM" id="Phobius"/>
    </source>
</evidence>
<dbReference type="RefSeq" id="WP_076524817.1">
    <property type="nucleotide sequence ID" value="NZ_CP048103.1"/>
</dbReference>
<dbReference type="AlphaFoldDB" id="A0A1N7M3B3"/>
<organism evidence="3 4">
    <name type="scientific">Kroppenstedtia eburnea</name>
    <dbReference type="NCBI Taxonomy" id="714067"/>
    <lineage>
        <taxon>Bacteria</taxon>
        <taxon>Bacillati</taxon>
        <taxon>Bacillota</taxon>
        <taxon>Bacilli</taxon>
        <taxon>Bacillales</taxon>
        <taxon>Thermoactinomycetaceae</taxon>
        <taxon>Kroppenstedtia</taxon>
    </lineage>
</organism>
<dbReference type="EMBL" id="FTOD01000005">
    <property type="protein sequence ID" value="SIS80532.1"/>
    <property type="molecule type" value="Genomic_DNA"/>
</dbReference>
<keyword evidence="2" id="KW-0812">Transmembrane</keyword>
<protein>
    <recommendedName>
        <fullName evidence="5">Sporulation related domain-containing protein</fullName>
    </recommendedName>
</protein>
<accession>A0A1N7M3B3</accession>
<feature type="region of interest" description="Disordered" evidence="1">
    <location>
        <begin position="1"/>
        <end position="59"/>
    </location>
</feature>
<sequence>MMKPRINVRTKNATIQLAEPSNKKRETDGENRQTGGRDSRRRGGGGSQSPGERPPGWKRPLVWALREVEEGDAIGWGSPYSGRRPGKGGKDKRIRSVLVSVSGAVLLGTLMGGLIMNLFFSEEPDLSTRSIDSHLRRAPVEAEQSKSRVGGEKQESKKKPSPKSLQLPVLQAVLVQGGNFKERTGALETVRKYRSEGWAAVTTEDPPYRIYRGVGLNQEGSRKLTDVLEERDAKTYAKAVRFGDDSIPLSSIPDKKGKNLITWLNHGHQVFRVLGEKTAEGLAPGKKEVSLEPVWSEVLQHYNKLVQTAPQLEKGIPAKAKPQLVQMVRAMDQVVQSGQTNPKQPENAMLWQMQEGLIRYALAYEKFVEALR</sequence>
<gene>
    <name evidence="3" type="ORF">SAMN05421790_105171</name>
</gene>
<feature type="compositionally biased region" description="Basic and acidic residues" evidence="1">
    <location>
        <begin position="131"/>
        <end position="158"/>
    </location>
</feature>
<keyword evidence="4" id="KW-1185">Reference proteome</keyword>
<evidence type="ECO:0008006" key="5">
    <source>
        <dbReference type="Google" id="ProtNLM"/>
    </source>
</evidence>
<keyword evidence="2" id="KW-0472">Membrane</keyword>
<keyword evidence="2" id="KW-1133">Transmembrane helix</keyword>
<name>A0A1N7M3B3_9BACL</name>
<evidence type="ECO:0000313" key="4">
    <source>
        <dbReference type="Proteomes" id="UP000186795"/>
    </source>
</evidence>
<evidence type="ECO:0000256" key="1">
    <source>
        <dbReference type="SAM" id="MobiDB-lite"/>
    </source>
</evidence>
<feature type="compositionally biased region" description="Basic and acidic residues" evidence="1">
    <location>
        <begin position="21"/>
        <end position="38"/>
    </location>
</feature>
<feature type="region of interest" description="Disordered" evidence="1">
    <location>
        <begin position="130"/>
        <end position="164"/>
    </location>
</feature>